<protein>
    <submittedName>
        <fullName evidence="2">Uncharacterized protein</fullName>
    </submittedName>
</protein>
<evidence type="ECO:0000256" key="1">
    <source>
        <dbReference type="SAM" id="Phobius"/>
    </source>
</evidence>
<dbReference type="EMBL" id="CALNXK010000031">
    <property type="protein sequence ID" value="CAH3117515.1"/>
    <property type="molecule type" value="Genomic_DNA"/>
</dbReference>
<sequence length="112" mass="11709">MCTNVPGLGAGKCDSGKVPKVNCSDGLDLCMSLKGKMTFPNFTQSIELKNCSNDVLCDSASDFNACRLLNQTGFLTSCSLTCTTTDTSGVKGLGPSAFFGAMFLLALILSVF</sequence>
<evidence type="ECO:0000313" key="3">
    <source>
        <dbReference type="Proteomes" id="UP001159405"/>
    </source>
</evidence>
<reference evidence="2 3" key="1">
    <citation type="submission" date="2022-05" db="EMBL/GenBank/DDBJ databases">
        <authorList>
            <consortium name="Genoscope - CEA"/>
            <person name="William W."/>
        </authorList>
    </citation>
    <scope>NUCLEOTIDE SEQUENCE [LARGE SCALE GENOMIC DNA]</scope>
</reference>
<name>A0ABN8NUA0_9CNID</name>
<dbReference type="Proteomes" id="UP001159405">
    <property type="component" value="Unassembled WGS sequence"/>
</dbReference>
<gene>
    <name evidence="2" type="ORF">PLOB_00026091</name>
</gene>
<evidence type="ECO:0000313" key="2">
    <source>
        <dbReference type="EMBL" id="CAH3117515.1"/>
    </source>
</evidence>
<comment type="caution">
    <text evidence="2">The sequence shown here is derived from an EMBL/GenBank/DDBJ whole genome shotgun (WGS) entry which is preliminary data.</text>
</comment>
<dbReference type="InterPro" id="IPR045860">
    <property type="entry name" value="Snake_toxin-like_sf"/>
</dbReference>
<keyword evidence="1" id="KW-0472">Membrane</keyword>
<feature type="transmembrane region" description="Helical" evidence="1">
    <location>
        <begin position="93"/>
        <end position="111"/>
    </location>
</feature>
<organism evidence="2 3">
    <name type="scientific">Porites lobata</name>
    <dbReference type="NCBI Taxonomy" id="104759"/>
    <lineage>
        <taxon>Eukaryota</taxon>
        <taxon>Metazoa</taxon>
        <taxon>Cnidaria</taxon>
        <taxon>Anthozoa</taxon>
        <taxon>Hexacorallia</taxon>
        <taxon>Scleractinia</taxon>
        <taxon>Fungiina</taxon>
        <taxon>Poritidae</taxon>
        <taxon>Porites</taxon>
    </lineage>
</organism>
<keyword evidence="3" id="KW-1185">Reference proteome</keyword>
<proteinExistence type="predicted"/>
<keyword evidence="1" id="KW-1133">Transmembrane helix</keyword>
<dbReference type="Gene3D" id="2.10.60.10">
    <property type="entry name" value="CD59"/>
    <property type="match status" value="1"/>
</dbReference>
<accession>A0ABN8NUA0</accession>
<keyword evidence="1" id="KW-0812">Transmembrane</keyword>